<dbReference type="SMR" id="A0A015KV52"/>
<proteinExistence type="predicted"/>
<feature type="transmembrane region" description="Helical" evidence="2">
    <location>
        <begin position="159"/>
        <end position="178"/>
    </location>
</feature>
<feature type="compositionally biased region" description="Basic and acidic residues" evidence="1">
    <location>
        <begin position="1"/>
        <end position="11"/>
    </location>
</feature>
<feature type="compositionally biased region" description="Basic and acidic residues" evidence="1">
    <location>
        <begin position="18"/>
        <end position="27"/>
    </location>
</feature>
<protein>
    <submittedName>
        <fullName evidence="3">Uncharacterized protein</fullName>
    </submittedName>
</protein>
<keyword evidence="2" id="KW-1133">Transmembrane helix</keyword>
<sequence length="243" mass="27504">MEGDLEREAESSHSLVGFKEKSTRVQEKSPLSQDTIQERLPLYEGLAREKSPYKSVTQEKSSSVARGKSSFYTDYTIQGKPAYKDSVREKATLYKTTAQKYGYSFVSTIMEYIRPFTKLFGYFWNNFAPLRWFVYTFLTFCSVPTAIFIGWAVLCFAGIIALAGVGITIAEGFFLFLGMSVFLPVAIILCIIAFVTVVFLTLAWIGMRSSVTVYGYFNGPSNVEVEEAEYTKRSIDEKNKFDL</sequence>
<dbReference type="AlphaFoldDB" id="A0A015KV52"/>
<feature type="region of interest" description="Disordered" evidence="1">
    <location>
        <begin position="1"/>
        <end position="32"/>
    </location>
</feature>
<keyword evidence="4" id="KW-1185">Reference proteome</keyword>
<feature type="transmembrane region" description="Helical" evidence="2">
    <location>
        <begin position="185"/>
        <end position="207"/>
    </location>
</feature>
<dbReference type="STRING" id="1432141.A0A015KV52"/>
<evidence type="ECO:0000313" key="4">
    <source>
        <dbReference type="Proteomes" id="UP000022910"/>
    </source>
</evidence>
<accession>A0A015KV52</accession>
<dbReference type="HOGENOM" id="CLU_1143059_0_0_1"/>
<comment type="caution">
    <text evidence="3">The sequence shown here is derived from an EMBL/GenBank/DDBJ whole genome shotgun (WGS) entry which is preliminary data.</text>
</comment>
<keyword evidence="2" id="KW-0812">Transmembrane</keyword>
<evidence type="ECO:0000313" key="3">
    <source>
        <dbReference type="EMBL" id="EXX63851.1"/>
    </source>
</evidence>
<evidence type="ECO:0000256" key="2">
    <source>
        <dbReference type="SAM" id="Phobius"/>
    </source>
</evidence>
<organism evidence="3 4">
    <name type="scientific">Rhizophagus irregularis (strain DAOM 197198w)</name>
    <name type="common">Glomus intraradices</name>
    <dbReference type="NCBI Taxonomy" id="1432141"/>
    <lineage>
        <taxon>Eukaryota</taxon>
        <taxon>Fungi</taxon>
        <taxon>Fungi incertae sedis</taxon>
        <taxon>Mucoromycota</taxon>
        <taxon>Glomeromycotina</taxon>
        <taxon>Glomeromycetes</taxon>
        <taxon>Glomerales</taxon>
        <taxon>Glomeraceae</taxon>
        <taxon>Rhizophagus</taxon>
    </lineage>
</organism>
<reference evidence="3 4" key="1">
    <citation type="submission" date="2014-02" db="EMBL/GenBank/DDBJ databases">
        <title>Single nucleus genome sequencing reveals high similarity among nuclei of an endomycorrhizal fungus.</title>
        <authorList>
            <person name="Lin K."/>
            <person name="Geurts R."/>
            <person name="Zhang Z."/>
            <person name="Limpens E."/>
            <person name="Saunders D.G."/>
            <person name="Mu D."/>
            <person name="Pang E."/>
            <person name="Cao H."/>
            <person name="Cha H."/>
            <person name="Lin T."/>
            <person name="Zhou Q."/>
            <person name="Shang Y."/>
            <person name="Li Y."/>
            <person name="Ivanov S."/>
            <person name="Sharma T."/>
            <person name="Velzen R.V."/>
            <person name="Ruijter N.D."/>
            <person name="Aanen D.K."/>
            <person name="Win J."/>
            <person name="Kamoun S."/>
            <person name="Bisseling T."/>
            <person name="Huang S."/>
        </authorList>
    </citation>
    <scope>NUCLEOTIDE SEQUENCE [LARGE SCALE GENOMIC DNA]</scope>
    <source>
        <strain evidence="4">DAOM197198w</strain>
    </source>
</reference>
<name>A0A015KV52_RHIIW</name>
<dbReference type="Proteomes" id="UP000022910">
    <property type="component" value="Unassembled WGS sequence"/>
</dbReference>
<dbReference type="OrthoDB" id="2337700at2759"/>
<keyword evidence="2" id="KW-0472">Membrane</keyword>
<feature type="transmembrane region" description="Helical" evidence="2">
    <location>
        <begin position="132"/>
        <end position="153"/>
    </location>
</feature>
<evidence type="ECO:0000256" key="1">
    <source>
        <dbReference type="SAM" id="MobiDB-lite"/>
    </source>
</evidence>
<dbReference type="EMBL" id="JEMT01023751">
    <property type="protein sequence ID" value="EXX63851.1"/>
    <property type="molecule type" value="Genomic_DNA"/>
</dbReference>
<gene>
    <name evidence="3" type="ORF">RirG_148360</name>
</gene>